<evidence type="ECO:0000259" key="1">
    <source>
        <dbReference type="Pfam" id="PF02338"/>
    </source>
</evidence>
<evidence type="ECO:0000313" key="2">
    <source>
        <dbReference type="EMBL" id="RSH77492.1"/>
    </source>
</evidence>
<name>A0A427XF87_9TREE</name>
<dbReference type="Gene3D" id="3.90.70.80">
    <property type="match status" value="1"/>
</dbReference>
<reference evidence="2 3" key="1">
    <citation type="submission" date="2018-11" db="EMBL/GenBank/DDBJ databases">
        <title>Genome sequence of Apiotrichum porosum DSM 27194.</title>
        <authorList>
            <person name="Aliyu H."/>
            <person name="Gorte O."/>
            <person name="Ochsenreither K."/>
        </authorList>
    </citation>
    <scope>NUCLEOTIDE SEQUENCE [LARGE SCALE GENOMIC DNA]</scope>
    <source>
        <strain evidence="2 3">DSM 27194</strain>
    </source>
</reference>
<dbReference type="GeneID" id="39588012"/>
<dbReference type="RefSeq" id="XP_028472639.1">
    <property type="nucleotide sequence ID" value="XM_028619143.1"/>
</dbReference>
<dbReference type="CDD" id="cd22744">
    <property type="entry name" value="OTU"/>
    <property type="match status" value="1"/>
</dbReference>
<evidence type="ECO:0000313" key="3">
    <source>
        <dbReference type="Proteomes" id="UP000279236"/>
    </source>
</evidence>
<dbReference type="InterPro" id="IPR003323">
    <property type="entry name" value="OTU_dom"/>
</dbReference>
<dbReference type="SUPFAM" id="SSF54001">
    <property type="entry name" value="Cysteine proteinases"/>
    <property type="match status" value="1"/>
</dbReference>
<comment type="caution">
    <text evidence="2">The sequence shown here is derived from an EMBL/GenBank/DDBJ whole genome shotgun (WGS) entry which is preliminary data.</text>
</comment>
<keyword evidence="3" id="KW-1185">Reference proteome</keyword>
<dbReference type="Pfam" id="PF02338">
    <property type="entry name" value="OTU"/>
    <property type="match status" value="1"/>
</dbReference>
<protein>
    <recommendedName>
        <fullName evidence="1">OTU domain-containing protein</fullName>
    </recommendedName>
</protein>
<dbReference type="AlphaFoldDB" id="A0A427XF87"/>
<proteinExistence type="predicted"/>
<gene>
    <name evidence="2" type="ORF">EHS24_003469</name>
</gene>
<feature type="domain" description="OTU" evidence="1">
    <location>
        <begin position="23"/>
        <end position="100"/>
    </location>
</feature>
<dbReference type="InterPro" id="IPR038765">
    <property type="entry name" value="Papain-like_cys_pep_sf"/>
</dbReference>
<sequence>MSTDVERLRALLQPDQILHDCAGAGDCLFRSIAHRLWNDENRHSELRTLVASWYLRNAEDQYVKNMPHEWRDSDGDLCGGEPEIYVLCHALQRTFHLITSIPGLVDPIITFSPPAEADPPNEPITVAYDELMLHYVAVCPRAHCGAIPPKLPVDVTTPSLSSLRSPSSTTLPIAVGPTSSTTTPAGIATTIPFAIEGQLTPHVDKHASGLRRA</sequence>
<dbReference type="EMBL" id="RSCE01000016">
    <property type="protein sequence ID" value="RSH77492.1"/>
    <property type="molecule type" value="Genomic_DNA"/>
</dbReference>
<dbReference type="Proteomes" id="UP000279236">
    <property type="component" value="Unassembled WGS sequence"/>
</dbReference>
<dbReference type="OrthoDB" id="415023at2759"/>
<organism evidence="2 3">
    <name type="scientific">Apiotrichum porosum</name>
    <dbReference type="NCBI Taxonomy" id="105984"/>
    <lineage>
        <taxon>Eukaryota</taxon>
        <taxon>Fungi</taxon>
        <taxon>Dikarya</taxon>
        <taxon>Basidiomycota</taxon>
        <taxon>Agaricomycotina</taxon>
        <taxon>Tremellomycetes</taxon>
        <taxon>Trichosporonales</taxon>
        <taxon>Trichosporonaceae</taxon>
        <taxon>Apiotrichum</taxon>
    </lineage>
</organism>
<accession>A0A427XF87</accession>